<dbReference type="EMBL" id="BART01018633">
    <property type="protein sequence ID" value="GAG76392.1"/>
    <property type="molecule type" value="Genomic_DNA"/>
</dbReference>
<dbReference type="SUPFAM" id="SSF52096">
    <property type="entry name" value="ClpP/crotonase"/>
    <property type="match status" value="1"/>
</dbReference>
<gene>
    <name evidence="2" type="ORF">S01H4_35113</name>
</gene>
<dbReference type="CDD" id="cd07018">
    <property type="entry name" value="S49_SppA_67K_type"/>
    <property type="match status" value="1"/>
</dbReference>
<evidence type="ECO:0000259" key="1">
    <source>
        <dbReference type="Pfam" id="PF01343"/>
    </source>
</evidence>
<accession>X1B519</accession>
<dbReference type="AlphaFoldDB" id="X1B519"/>
<evidence type="ECO:0000313" key="2">
    <source>
        <dbReference type="EMBL" id="GAG76392.1"/>
    </source>
</evidence>
<organism evidence="2">
    <name type="scientific">marine sediment metagenome</name>
    <dbReference type="NCBI Taxonomy" id="412755"/>
    <lineage>
        <taxon>unclassified sequences</taxon>
        <taxon>metagenomes</taxon>
        <taxon>ecological metagenomes</taxon>
    </lineage>
</organism>
<name>X1B519_9ZZZZ</name>
<feature type="domain" description="Peptidase S49" evidence="1">
    <location>
        <begin position="192"/>
        <end position="295"/>
    </location>
</feature>
<dbReference type="PANTHER" id="PTHR33209">
    <property type="entry name" value="PROTEASE 4"/>
    <property type="match status" value="1"/>
</dbReference>
<feature type="non-terminal residue" evidence="2">
    <location>
        <position position="295"/>
    </location>
</feature>
<dbReference type="Gene3D" id="3.90.226.10">
    <property type="entry name" value="2-enoyl-CoA Hydratase, Chain A, domain 1"/>
    <property type="match status" value="1"/>
</dbReference>
<dbReference type="GO" id="GO:0006508">
    <property type="term" value="P:proteolysis"/>
    <property type="evidence" value="ECO:0007669"/>
    <property type="project" value="InterPro"/>
</dbReference>
<dbReference type="GO" id="GO:0008233">
    <property type="term" value="F:peptidase activity"/>
    <property type="evidence" value="ECO:0007669"/>
    <property type="project" value="InterPro"/>
</dbReference>
<feature type="non-terminal residue" evidence="2">
    <location>
        <position position="1"/>
    </location>
</feature>
<dbReference type="InterPro" id="IPR047217">
    <property type="entry name" value="S49_SppA_67K_type_N"/>
</dbReference>
<proteinExistence type="predicted"/>
<dbReference type="Pfam" id="PF01343">
    <property type="entry name" value="Peptidase_S49"/>
    <property type="match status" value="1"/>
</dbReference>
<sequence>GMNINSPDGLHPQYNFGLGVRPFGNRFTISLDGSFSKTETVDYGDELNLTVAAQLEPIKGIILKGHYSEENFGLGVGINLMNFGIEGYSNFNKENEFSEGYTIAHFSVDRHRTVLRSRKKFWIEMKLKGPIIEEKRKRGIFSKKQPTLRGILDIIEKIGDDPEVKGIYLEIDGPKCGFGKTQEIRKALAACKRKGKKIYCYTQSLGNREYYLATVADSLFMNPSGFLALTGLYSEIPFLKGTLGKIGIEPELEHIGKYKSASDIFTEDSMTPAHREVTNAILDDLYKQFTTTIAE</sequence>
<protein>
    <recommendedName>
        <fullName evidence="1">Peptidase S49 domain-containing protein</fullName>
    </recommendedName>
</protein>
<dbReference type="InterPro" id="IPR029045">
    <property type="entry name" value="ClpP/crotonase-like_dom_sf"/>
</dbReference>
<comment type="caution">
    <text evidence="2">The sequence shown here is derived from an EMBL/GenBank/DDBJ whole genome shotgun (WGS) entry which is preliminary data.</text>
</comment>
<reference evidence="2" key="1">
    <citation type="journal article" date="2014" name="Front. Microbiol.">
        <title>High frequency of phylogenetically diverse reductive dehalogenase-homologous genes in deep subseafloor sedimentary metagenomes.</title>
        <authorList>
            <person name="Kawai M."/>
            <person name="Futagami T."/>
            <person name="Toyoda A."/>
            <person name="Takaki Y."/>
            <person name="Nishi S."/>
            <person name="Hori S."/>
            <person name="Arai W."/>
            <person name="Tsubouchi T."/>
            <person name="Morono Y."/>
            <person name="Uchiyama I."/>
            <person name="Ito T."/>
            <person name="Fujiyama A."/>
            <person name="Inagaki F."/>
            <person name="Takami H."/>
        </authorList>
    </citation>
    <scope>NUCLEOTIDE SEQUENCE</scope>
    <source>
        <strain evidence="2">Expedition CK06-06</strain>
    </source>
</reference>
<dbReference type="PANTHER" id="PTHR33209:SF2">
    <property type="entry name" value="CHROMOSOME UNDETERMINED SCAFFOLD_55, WHOLE GENOME SHOTGUN SEQUENCE"/>
    <property type="match status" value="1"/>
</dbReference>
<dbReference type="InterPro" id="IPR002142">
    <property type="entry name" value="Peptidase_S49"/>
</dbReference>